<dbReference type="EMBL" id="SPQZ01000001">
    <property type="protein sequence ID" value="TFV99887.1"/>
    <property type="molecule type" value="Genomic_DNA"/>
</dbReference>
<accession>A0A4Y9R6G4</accession>
<sequence>MGSQVAVGQHRLPAIVGVGGFDLSDLPTVTKVKNPASPDQVKDLRSTGGCVVRSQPLIGRCEVRLRHGSNYPLTAQLGRVIKAARRIEEPPQVGKEFTISDLDARKPIVDRDSFYRRRPSAKLSGHECPVLWSQSGDTIVGV</sequence>
<comment type="caution">
    <text evidence="1">The sequence shown here is derived from an EMBL/GenBank/DDBJ whole genome shotgun (WGS) entry which is preliminary data.</text>
</comment>
<proteinExistence type="predicted"/>
<reference evidence="1 2" key="1">
    <citation type="journal article" date="2018" name="J. Microbiol.">
        <title>Leifsonia flava sp. nov., a novel actinobacterium isolated from the rhizosphere of Aquilegia viridiflora.</title>
        <authorList>
            <person name="Cai Y."/>
            <person name="Tao W.Z."/>
            <person name="Ma Y.J."/>
            <person name="Cheng J."/>
            <person name="Zhang M.Y."/>
            <person name="Zhang Y.X."/>
        </authorList>
    </citation>
    <scope>NUCLEOTIDE SEQUENCE [LARGE SCALE GENOMIC DNA]</scope>
    <source>
        <strain evidence="1 2">SYP-B2174</strain>
    </source>
</reference>
<organism evidence="1 2">
    <name type="scientific">Orlajensenia leifsoniae</name>
    <dbReference type="NCBI Taxonomy" id="2561933"/>
    <lineage>
        <taxon>Bacteria</taxon>
        <taxon>Bacillati</taxon>
        <taxon>Actinomycetota</taxon>
        <taxon>Actinomycetes</taxon>
        <taxon>Micrococcales</taxon>
        <taxon>Microbacteriaceae</taxon>
        <taxon>Orlajensenia</taxon>
    </lineage>
</organism>
<keyword evidence="2" id="KW-1185">Reference proteome</keyword>
<protein>
    <submittedName>
        <fullName evidence="1">Uncharacterized protein</fullName>
    </submittedName>
</protein>
<evidence type="ECO:0000313" key="1">
    <source>
        <dbReference type="EMBL" id="TFV99887.1"/>
    </source>
</evidence>
<dbReference type="RefSeq" id="WP_135118783.1">
    <property type="nucleotide sequence ID" value="NZ_SPQZ01000001.1"/>
</dbReference>
<dbReference type="Proteomes" id="UP000298127">
    <property type="component" value="Unassembled WGS sequence"/>
</dbReference>
<name>A0A4Y9R6G4_9MICO</name>
<dbReference type="AlphaFoldDB" id="A0A4Y9R6G4"/>
<evidence type="ECO:0000313" key="2">
    <source>
        <dbReference type="Proteomes" id="UP000298127"/>
    </source>
</evidence>
<gene>
    <name evidence="1" type="ORF">E4M00_01395</name>
</gene>